<reference evidence="2 3" key="1">
    <citation type="journal article" date="2018" name="Front. Plant Sci.">
        <title>Red Clover (Trifolium pratense) and Zigzag Clover (T. medium) - A Picture of Genomic Similarities and Differences.</title>
        <authorList>
            <person name="Dluhosova J."/>
            <person name="Istvanek J."/>
            <person name="Nedelnik J."/>
            <person name="Repkova J."/>
        </authorList>
    </citation>
    <scope>NUCLEOTIDE SEQUENCE [LARGE SCALE GENOMIC DNA]</scope>
    <source>
        <strain evidence="3">cv. 10/8</strain>
        <tissue evidence="2">Leaf</tissue>
    </source>
</reference>
<proteinExistence type="predicted"/>
<name>A0A392NIS3_9FABA</name>
<organism evidence="2 3">
    <name type="scientific">Trifolium medium</name>
    <dbReference type="NCBI Taxonomy" id="97028"/>
    <lineage>
        <taxon>Eukaryota</taxon>
        <taxon>Viridiplantae</taxon>
        <taxon>Streptophyta</taxon>
        <taxon>Embryophyta</taxon>
        <taxon>Tracheophyta</taxon>
        <taxon>Spermatophyta</taxon>
        <taxon>Magnoliopsida</taxon>
        <taxon>eudicotyledons</taxon>
        <taxon>Gunneridae</taxon>
        <taxon>Pentapetalae</taxon>
        <taxon>rosids</taxon>
        <taxon>fabids</taxon>
        <taxon>Fabales</taxon>
        <taxon>Fabaceae</taxon>
        <taxon>Papilionoideae</taxon>
        <taxon>50 kb inversion clade</taxon>
        <taxon>NPAAA clade</taxon>
        <taxon>Hologalegina</taxon>
        <taxon>IRL clade</taxon>
        <taxon>Trifolieae</taxon>
        <taxon>Trifolium</taxon>
    </lineage>
</organism>
<evidence type="ECO:0000313" key="2">
    <source>
        <dbReference type="EMBL" id="MCH99692.1"/>
    </source>
</evidence>
<feature type="region of interest" description="Disordered" evidence="1">
    <location>
        <begin position="35"/>
        <end position="58"/>
    </location>
</feature>
<keyword evidence="3" id="KW-1185">Reference proteome</keyword>
<comment type="caution">
    <text evidence="2">The sequence shown here is derived from an EMBL/GenBank/DDBJ whole genome shotgun (WGS) entry which is preliminary data.</text>
</comment>
<dbReference type="Proteomes" id="UP000265520">
    <property type="component" value="Unassembled WGS sequence"/>
</dbReference>
<protein>
    <submittedName>
        <fullName evidence="2">Uncharacterized protein</fullName>
    </submittedName>
</protein>
<dbReference type="AlphaFoldDB" id="A0A392NIS3"/>
<feature type="compositionally biased region" description="Basic and acidic residues" evidence="1">
    <location>
        <begin position="35"/>
        <end position="45"/>
    </location>
</feature>
<evidence type="ECO:0000313" key="3">
    <source>
        <dbReference type="Proteomes" id="UP000265520"/>
    </source>
</evidence>
<accession>A0A392NIS3</accession>
<sequence>MLENNEVSVGKVVDVDAKGNDSNADFVAQDLMEKFSDHGGDKGPDTIDLTADTDDVET</sequence>
<dbReference type="EMBL" id="LXQA010041044">
    <property type="protein sequence ID" value="MCH99692.1"/>
    <property type="molecule type" value="Genomic_DNA"/>
</dbReference>
<evidence type="ECO:0000256" key="1">
    <source>
        <dbReference type="SAM" id="MobiDB-lite"/>
    </source>
</evidence>
<feature type="non-terminal residue" evidence="2">
    <location>
        <position position="58"/>
    </location>
</feature>